<dbReference type="AlphaFoldDB" id="A0A1I6AIR6"/>
<evidence type="ECO:0000313" key="3">
    <source>
        <dbReference type="Proteomes" id="UP000199137"/>
    </source>
</evidence>
<accession>A0A1I6AIR6</accession>
<dbReference type="Proteomes" id="UP000199137">
    <property type="component" value="Unassembled WGS sequence"/>
</dbReference>
<organism evidence="2 3">
    <name type="scientific">Amycolatopsis rubida</name>
    <dbReference type="NCBI Taxonomy" id="112413"/>
    <lineage>
        <taxon>Bacteria</taxon>
        <taxon>Bacillati</taxon>
        <taxon>Actinomycetota</taxon>
        <taxon>Actinomycetes</taxon>
        <taxon>Pseudonocardiales</taxon>
        <taxon>Pseudonocardiaceae</taxon>
        <taxon>Amycolatopsis</taxon>
    </lineage>
</organism>
<dbReference type="EMBL" id="FOWC01000019">
    <property type="protein sequence ID" value="SFQ68397.1"/>
    <property type="molecule type" value="Genomic_DNA"/>
</dbReference>
<name>A0A1I6AIR6_9PSEU</name>
<reference evidence="2 3" key="1">
    <citation type="submission" date="2016-10" db="EMBL/GenBank/DDBJ databases">
        <authorList>
            <person name="de Groot N.N."/>
        </authorList>
    </citation>
    <scope>NUCLEOTIDE SEQUENCE [LARGE SCALE GENOMIC DNA]</scope>
    <source>
        <strain evidence="2 3">DSM 44637</strain>
    </source>
</reference>
<proteinExistence type="predicted"/>
<evidence type="ECO:0000256" key="1">
    <source>
        <dbReference type="SAM" id="MobiDB-lite"/>
    </source>
</evidence>
<sequence length="226" mass="24625">MIVPRRSSTVAPANRSRARRTVVRSMKGLANLGMSSIPTTVGASGKPCSRAVHTTSVAITPLPNTIAAGRSSRPGGHRAAAPPSSWSNAGPRPAGLGYRTPGRSRPVDVTTGRWRRGIGHCRSICRSIKKPSKQCCGLLPSAPRSGRAVLMPLDHRVRCDRVRPVADLSVDDFDDSPLAVRRRISRSAEQDLWREQQAVHTPMRFSRLSRLYGCDRHTGGRHDTEN</sequence>
<protein>
    <submittedName>
        <fullName evidence="2">Uncharacterized protein</fullName>
    </submittedName>
</protein>
<feature type="region of interest" description="Disordered" evidence="1">
    <location>
        <begin position="65"/>
        <end position="110"/>
    </location>
</feature>
<gene>
    <name evidence="2" type="ORF">SAMN05421854_11940</name>
</gene>
<dbReference type="STRING" id="112413.SAMN05421854_11940"/>
<evidence type="ECO:0000313" key="2">
    <source>
        <dbReference type="EMBL" id="SFQ68397.1"/>
    </source>
</evidence>